<feature type="transmembrane region" description="Helical" evidence="5">
    <location>
        <begin position="95"/>
        <end position="119"/>
    </location>
</feature>
<gene>
    <name evidence="7" type="ORF">EHUX00137_LOCUS35443</name>
    <name evidence="8" type="ORF">EHUX00137_LOCUS35444</name>
</gene>
<evidence type="ECO:0000256" key="1">
    <source>
        <dbReference type="ARBA" id="ARBA00004141"/>
    </source>
</evidence>
<feature type="domain" description="Amino acid transporter transmembrane" evidence="6">
    <location>
        <begin position="56"/>
        <end position="250"/>
    </location>
</feature>
<dbReference type="GO" id="GO:0016020">
    <property type="term" value="C:membrane"/>
    <property type="evidence" value="ECO:0007669"/>
    <property type="project" value="UniProtKB-SubCell"/>
</dbReference>
<sequence>MLTAQAVQHPCRPGDCYDGAGRNGWCTAAQAANASSAAACYADRPTAGVSLWPESVSGLLRAFPLLMNAMQCHIQAAFVFAEMRPALRESRPRTAVAASAVSLLAFFYLTVGAVGFLRFGAQTQGDCLQNFSPTDASAGIARVAVALTALSAFPMQHFPARGILHRLWRLLVDRAVSTRPPTAHPAGMSTLFLLLEPVGWVGVTLPLALVLGSDLSFVFELSGALVVNGVVFLVPAALLLALRRSRHLAVAFLLLGASLTVSGTFISIDEKIRAARAEVTDLASRGGARGYVYAE</sequence>
<evidence type="ECO:0000256" key="4">
    <source>
        <dbReference type="ARBA" id="ARBA00023136"/>
    </source>
</evidence>
<feature type="transmembrane region" description="Helical" evidence="5">
    <location>
        <begin position="248"/>
        <end position="268"/>
    </location>
</feature>
<feature type="transmembrane region" description="Helical" evidence="5">
    <location>
        <begin position="217"/>
        <end position="241"/>
    </location>
</feature>
<dbReference type="GO" id="GO:0015179">
    <property type="term" value="F:L-amino acid transmembrane transporter activity"/>
    <property type="evidence" value="ECO:0007669"/>
    <property type="project" value="TreeGrafter"/>
</dbReference>
<evidence type="ECO:0000256" key="2">
    <source>
        <dbReference type="ARBA" id="ARBA00022692"/>
    </source>
</evidence>
<evidence type="ECO:0000259" key="6">
    <source>
        <dbReference type="Pfam" id="PF01490"/>
    </source>
</evidence>
<feature type="transmembrane region" description="Helical" evidence="5">
    <location>
        <begin position="139"/>
        <end position="160"/>
    </location>
</feature>
<protein>
    <recommendedName>
        <fullName evidence="6">Amino acid transporter transmembrane domain-containing protein</fullName>
    </recommendedName>
</protein>
<keyword evidence="3 5" id="KW-1133">Transmembrane helix</keyword>
<organism evidence="7">
    <name type="scientific">Emiliania huxleyi</name>
    <name type="common">Coccolithophore</name>
    <name type="synonym">Pontosphaera huxleyi</name>
    <dbReference type="NCBI Taxonomy" id="2903"/>
    <lineage>
        <taxon>Eukaryota</taxon>
        <taxon>Haptista</taxon>
        <taxon>Haptophyta</taxon>
        <taxon>Prymnesiophyceae</taxon>
        <taxon>Isochrysidales</taxon>
        <taxon>Noelaerhabdaceae</taxon>
        <taxon>Emiliania</taxon>
    </lineage>
</organism>
<dbReference type="PANTHER" id="PTHR22950">
    <property type="entry name" value="AMINO ACID TRANSPORTER"/>
    <property type="match status" value="1"/>
</dbReference>
<dbReference type="PANTHER" id="PTHR22950:SF652">
    <property type="entry name" value="TRANSMEMBRANE AMINO ACID TRANSPORTER FAMILY PROTEIN"/>
    <property type="match status" value="1"/>
</dbReference>
<reference evidence="7" key="1">
    <citation type="submission" date="2021-01" db="EMBL/GenBank/DDBJ databases">
        <authorList>
            <person name="Corre E."/>
            <person name="Pelletier E."/>
            <person name="Niang G."/>
            <person name="Scheremetjew M."/>
            <person name="Finn R."/>
            <person name="Kale V."/>
            <person name="Holt S."/>
            <person name="Cochrane G."/>
            <person name="Meng A."/>
            <person name="Brown T."/>
            <person name="Cohen L."/>
        </authorList>
    </citation>
    <scope>NUCLEOTIDE SEQUENCE</scope>
    <source>
        <strain evidence="7">379</strain>
    </source>
</reference>
<accession>A0A6V2V210</accession>
<feature type="transmembrane region" description="Helical" evidence="5">
    <location>
        <begin position="191"/>
        <end position="211"/>
    </location>
</feature>
<dbReference type="InterPro" id="IPR013057">
    <property type="entry name" value="AA_transpt_TM"/>
</dbReference>
<proteinExistence type="predicted"/>
<keyword evidence="2 5" id="KW-0812">Transmembrane</keyword>
<keyword evidence="4 5" id="KW-0472">Membrane</keyword>
<name>A0A6V2V210_EMIHU</name>
<evidence type="ECO:0000313" key="8">
    <source>
        <dbReference type="EMBL" id="CAE0579193.1"/>
    </source>
</evidence>
<evidence type="ECO:0000256" key="3">
    <source>
        <dbReference type="ARBA" id="ARBA00022989"/>
    </source>
</evidence>
<dbReference type="EMBL" id="HBIR01045378">
    <property type="protein sequence ID" value="CAE0579191.1"/>
    <property type="molecule type" value="Transcribed_RNA"/>
</dbReference>
<comment type="subcellular location">
    <subcellularLocation>
        <location evidence="1">Membrane</location>
        <topology evidence="1">Multi-pass membrane protein</topology>
    </subcellularLocation>
</comment>
<evidence type="ECO:0000256" key="5">
    <source>
        <dbReference type="SAM" id="Phobius"/>
    </source>
</evidence>
<dbReference type="EMBL" id="HBIR01045379">
    <property type="protein sequence ID" value="CAE0579193.1"/>
    <property type="molecule type" value="Transcribed_RNA"/>
</dbReference>
<dbReference type="Pfam" id="PF01490">
    <property type="entry name" value="Aa_trans"/>
    <property type="match status" value="1"/>
</dbReference>
<evidence type="ECO:0000313" key="7">
    <source>
        <dbReference type="EMBL" id="CAE0579191.1"/>
    </source>
</evidence>
<dbReference type="AlphaFoldDB" id="A0A6V2V210"/>